<dbReference type="AlphaFoldDB" id="A0A1H0SYD1"/>
<dbReference type="STRING" id="1052260.SAMN05660199_03951"/>
<name>A0A1H0SYD1_9ACTN</name>
<dbReference type="InterPro" id="IPR013762">
    <property type="entry name" value="Integrase-like_cat_sf"/>
</dbReference>
<protein>
    <submittedName>
        <fullName evidence="7">Site-specific recombinase XerD</fullName>
    </submittedName>
</protein>
<dbReference type="CDD" id="cd01189">
    <property type="entry name" value="INT_ICEBs1_C_like"/>
    <property type="match status" value="1"/>
</dbReference>
<accession>A0A1H0SYD1</accession>
<organism evidence="7 8">
    <name type="scientific">Klenkia soli</name>
    <dbReference type="NCBI Taxonomy" id="1052260"/>
    <lineage>
        <taxon>Bacteria</taxon>
        <taxon>Bacillati</taxon>
        <taxon>Actinomycetota</taxon>
        <taxon>Actinomycetes</taxon>
        <taxon>Geodermatophilales</taxon>
        <taxon>Geodermatophilaceae</taxon>
        <taxon>Klenkia</taxon>
    </lineage>
</organism>
<dbReference type="GO" id="GO:0006310">
    <property type="term" value="P:DNA recombination"/>
    <property type="evidence" value="ECO:0007669"/>
    <property type="project" value="UniProtKB-KW"/>
</dbReference>
<evidence type="ECO:0000259" key="6">
    <source>
        <dbReference type="PROSITE" id="PS51900"/>
    </source>
</evidence>
<dbReference type="InterPro" id="IPR050090">
    <property type="entry name" value="Tyrosine_recombinase_XerCD"/>
</dbReference>
<dbReference type="PROSITE" id="PS51900">
    <property type="entry name" value="CB"/>
    <property type="match status" value="1"/>
</dbReference>
<dbReference type="Pfam" id="PF00589">
    <property type="entry name" value="Phage_integrase"/>
    <property type="match status" value="1"/>
</dbReference>
<keyword evidence="8" id="KW-1185">Reference proteome</keyword>
<dbReference type="GO" id="GO:0003677">
    <property type="term" value="F:DNA binding"/>
    <property type="evidence" value="ECO:0007669"/>
    <property type="project" value="UniProtKB-UniRule"/>
</dbReference>
<dbReference type="PROSITE" id="PS51898">
    <property type="entry name" value="TYR_RECOMBINASE"/>
    <property type="match status" value="1"/>
</dbReference>
<keyword evidence="2 4" id="KW-0238">DNA-binding</keyword>
<dbReference type="InterPro" id="IPR010998">
    <property type="entry name" value="Integrase_recombinase_N"/>
</dbReference>
<evidence type="ECO:0000256" key="4">
    <source>
        <dbReference type="PROSITE-ProRule" id="PRU01248"/>
    </source>
</evidence>
<evidence type="ECO:0000256" key="1">
    <source>
        <dbReference type="ARBA" id="ARBA00008857"/>
    </source>
</evidence>
<dbReference type="Gene3D" id="1.10.150.130">
    <property type="match status" value="1"/>
</dbReference>
<evidence type="ECO:0000256" key="2">
    <source>
        <dbReference type="ARBA" id="ARBA00023125"/>
    </source>
</evidence>
<sequence length="341" mass="37046">MDGQRWLDEVTTSVVTGAYVDPKTARTTVGEWAETWLAGYGTRRASTVRQAEVHIAHITAAFGPRRLSSVKPSDVRSWTTGLRAQGLADSYVYALHQRLSQLMSDAVHDGLIPRNPCSRRTSPGAGKQRPYVATTEQVWALHDAVPEHLQPAVLLGAFVGLRTAEVVGLRVEDVDFMRGVVRPVQQGDGQPLKTETSRTPLPIPDELALELAAAVKRWGSDRLVTDGIGGPSSTWAIERAVRAARPKVAGLPAGFRFHDLRHYLASLLIASGLDVKVVQHRLRHGSASTTLDTYGHLMPDRDESARAAVGAVLATRADSLRTFSPDLRRTCRSGPGTTQMS</sequence>
<reference evidence="8" key="1">
    <citation type="submission" date="2016-10" db="EMBL/GenBank/DDBJ databases">
        <authorList>
            <person name="Varghese N."/>
            <person name="Submissions S."/>
        </authorList>
    </citation>
    <scope>NUCLEOTIDE SEQUENCE [LARGE SCALE GENOMIC DNA]</scope>
    <source>
        <strain evidence="8">DSM 45843</strain>
    </source>
</reference>
<dbReference type="EMBL" id="FNIR01000014">
    <property type="protein sequence ID" value="SDP46208.1"/>
    <property type="molecule type" value="Genomic_DNA"/>
</dbReference>
<dbReference type="InterPro" id="IPR002104">
    <property type="entry name" value="Integrase_catalytic"/>
</dbReference>
<evidence type="ECO:0000313" key="7">
    <source>
        <dbReference type="EMBL" id="SDP46208.1"/>
    </source>
</evidence>
<dbReference type="PANTHER" id="PTHR30349:SF64">
    <property type="entry name" value="PROPHAGE INTEGRASE INTD-RELATED"/>
    <property type="match status" value="1"/>
</dbReference>
<dbReference type="GO" id="GO:0015074">
    <property type="term" value="P:DNA integration"/>
    <property type="evidence" value="ECO:0007669"/>
    <property type="project" value="InterPro"/>
</dbReference>
<evidence type="ECO:0000313" key="8">
    <source>
        <dbReference type="Proteomes" id="UP000199088"/>
    </source>
</evidence>
<dbReference type="InterPro" id="IPR011010">
    <property type="entry name" value="DNA_brk_join_enz"/>
</dbReference>
<evidence type="ECO:0000259" key="5">
    <source>
        <dbReference type="PROSITE" id="PS51898"/>
    </source>
</evidence>
<feature type="domain" description="Core-binding (CB)" evidence="6">
    <location>
        <begin position="27"/>
        <end position="107"/>
    </location>
</feature>
<feature type="domain" description="Tyr recombinase" evidence="5">
    <location>
        <begin position="128"/>
        <end position="307"/>
    </location>
</feature>
<gene>
    <name evidence="7" type="ORF">SAMN05660199_03951</name>
</gene>
<comment type="similarity">
    <text evidence="1">Belongs to the 'phage' integrase family.</text>
</comment>
<dbReference type="InterPro" id="IPR044068">
    <property type="entry name" value="CB"/>
</dbReference>
<dbReference type="Gene3D" id="1.10.443.10">
    <property type="entry name" value="Intergrase catalytic core"/>
    <property type="match status" value="1"/>
</dbReference>
<proteinExistence type="inferred from homology"/>
<evidence type="ECO:0000256" key="3">
    <source>
        <dbReference type="ARBA" id="ARBA00023172"/>
    </source>
</evidence>
<dbReference type="SUPFAM" id="SSF56349">
    <property type="entry name" value="DNA breaking-rejoining enzymes"/>
    <property type="match status" value="1"/>
</dbReference>
<keyword evidence="3" id="KW-0233">DNA recombination</keyword>
<dbReference type="PANTHER" id="PTHR30349">
    <property type="entry name" value="PHAGE INTEGRASE-RELATED"/>
    <property type="match status" value="1"/>
</dbReference>
<dbReference type="Proteomes" id="UP000199088">
    <property type="component" value="Unassembled WGS sequence"/>
</dbReference>